<keyword evidence="4 8" id="KW-0808">Transferase</keyword>
<reference evidence="10" key="1">
    <citation type="submission" date="2018-01" db="EMBL/GenBank/DDBJ databases">
        <authorList>
            <person name="Regsiter A."/>
            <person name="William W."/>
        </authorList>
    </citation>
    <scope>NUCLEOTIDE SEQUENCE</scope>
    <source>
        <strain evidence="10">TRIP AH-1</strain>
    </source>
</reference>
<dbReference type="CDD" id="cd03351">
    <property type="entry name" value="LbH_UDP-GlcNAc_AT"/>
    <property type="match status" value="1"/>
</dbReference>
<evidence type="ECO:0000256" key="6">
    <source>
        <dbReference type="ARBA" id="ARBA00023098"/>
    </source>
</evidence>
<dbReference type="GO" id="GO:0005737">
    <property type="term" value="C:cytoplasm"/>
    <property type="evidence" value="ECO:0007669"/>
    <property type="project" value="UniProtKB-SubCell"/>
</dbReference>
<keyword evidence="7 8" id="KW-0012">Acyltransferase</keyword>
<sequence length="258" mass="28214">MPEIHPTAIVAPGAELGQGVRVGPYSIIGDHVTIGPDTEIVAHVYIEGHTQIGERNTISPFSCIGMPPQDIGYRGEDTRVVIGNDNIIRENVTIHRATTKEDRQTVVGNNNFIMAYSHIAHDCALGNGVIMANVATLAGHTKVGDHATIGGLVAIHQFVRIGAYAFIGGQTGIAQDVPPFMMASGARASLYGINQKGLTRKGFDRRTIDGLKKAYRIIWREHTKLQEGIRQVREEIESFPELETLLDFLENSKRGILR</sequence>
<dbReference type="Gene3D" id="2.160.10.10">
    <property type="entry name" value="Hexapeptide repeat proteins"/>
    <property type="match status" value="1"/>
</dbReference>
<dbReference type="InterPro" id="IPR029098">
    <property type="entry name" value="Acetyltransf_C"/>
</dbReference>
<dbReference type="NCBIfam" id="TIGR01852">
    <property type="entry name" value="lipid_A_lpxA"/>
    <property type="match status" value="1"/>
</dbReference>
<comment type="function">
    <text evidence="8">Involved in the biosynthesis of lipid A, a phosphorylated glycolipid that anchors the lipopolysaccharide to the outer membrane of the cell.</text>
</comment>
<dbReference type="Pfam" id="PF13720">
    <property type="entry name" value="Acetyltransf_11"/>
    <property type="match status" value="1"/>
</dbReference>
<comment type="similarity">
    <text evidence="8">Belongs to the transferase hexapeptide repeat family. LpxA subfamily.</text>
</comment>
<dbReference type="AlphaFoldDB" id="A0A445N043"/>
<evidence type="ECO:0000256" key="7">
    <source>
        <dbReference type="ARBA" id="ARBA00023315"/>
    </source>
</evidence>
<dbReference type="Gene3D" id="1.20.1180.10">
    <property type="entry name" value="Udp N-acetylglucosamine O-acyltransferase, C-terminal domain"/>
    <property type="match status" value="1"/>
</dbReference>
<dbReference type="InterPro" id="IPR037157">
    <property type="entry name" value="Acetyltransf_C_sf"/>
</dbReference>
<evidence type="ECO:0000256" key="4">
    <source>
        <dbReference type="ARBA" id="ARBA00022679"/>
    </source>
</evidence>
<name>A0A445N043_9BACT</name>
<gene>
    <name evidence="8 10" type="primary">lpxA</name>
    <name evidence="10" type="ORF">PITCH_A420056</name>
</gene>
<evidence type="ECO:0000313" key="10">
    <source>
        <dbReference type="EMBL" id="SPD75095.1"/>
    </source>
</evidence>
<dbReference type="InterPro" id="IPR018357">
    <property type="entry name" value="Hexapep_transf_CS"/>
</dbReference>
<keyword evidence="3 8" id="KW-0441">Lipid A biosynthesis</keyword>
<dbReference type="InterPro" id="IPR011004">
    <property type="entry name" value="Trimer_LpxA-like_sf"/>
</dbReference>
<dbReference type="UniPathway" id="UPA00359">
    <property type="reaction ID" value="UER00477"/>
</dbReference>
<feature type="domain" description="UDP N-acetylglucosamine O-acyltransferase C-terminal" evidence="9">
    <location>
        <begin position="176"/>
        <end position="256"/>
    </location>
</feature>
<keyword evidence="6 8" id="KW-0443">Lipid metabolism</keyword>
<comment type="subcellular location">
    <subcellularLocation>
        <location evidence="8">Cytoplasm</location>
    </subcellularLocation>
</comment>
<dbReference type="HAMAP" id="MF_00387">
    <property type="entry name" value="LpxA"/>
    <property type="match status" value="1"/>
</dbReference>
<dbReference type="SUPFAM" id="SSF51161">
    <property type="entry name" value="Trimeric LpxA-like enzymes"/>
    <property type="match status" value="1"/>
</dbReference>
<comment type="pathway">
    <text evidence="8">Glycolipid biosynthesis; lipid IV(A) biosynthesis; lipid IV(A) from (3R)-3-hydroxytetradecanoyl-[acyl-carrier-protein] and UDP-N-acetyl-alpha-D-glucosamine: step 1/6.</text>
</comment>
<evidence type="ECO:0000256" key="3">
    <source>
        <dbReference type="ARBA" id="ARBA00022556"/>
    </source>
</evidence>
<dbReference type="InterPro" id="IPR001451">
    <property type="entry name" value="Hexapep"/>
</dbReference>
<proteinExistence type="inferred from homology"/>
<accession>A0A445N043</accession>
<dbReference type="GO" id="GO:0016020">
    <property type="term" value="C:membrane"/>
    <property type="evidence" value="ECO:0007669"/>
    <property type="project" value="GOC"/>
</dbReference>
<keyword evidence="5 8" id="KW-0677">Repeat</keyword>
<keyword evidence="1 8" id="KW-0963">Cytoplasm</keyword>
<evidence type="ECO:0000259" key="9">
    <source>
        <dbReference type="Pfam" id="PF13720"/>
    </source>
</evidence>
<dbReference type="EC" id="2.3.1.129" evidence="8"/>
<dbReference type="GO" id="GO:0009245">
    <property type="term" value="P:lipid A biosynthetic process"/>
    <property type="evidence" value="ECO:0007669"/>
    <property type="project" value="UniProtKB-UniRule"/>
</dbReference>
<dbReference type="Pfam" id="PF00132">
    <property type="entry name" value="Hexapep"/>
    <property type="match status" value="2"/>
</dbReference>
<protein>
    <recommendedName>
        <fullName evidence="8">Acyl-[acyl-carrier-protein]--UDP-N-acetylglucosamine O-acyltransferase</fullName>
        <shortName evidence="8">UDP-N-acetylglucosamine acyltransferase</shortName>
        <ecNumber evidence="8">2.3.1.129</ecNumber>
    </recommendedName>
</protein>
<dbReference type="EMBL" id="OJIN01000184">
    <property type="protein sequence ID" value="SPD75095.1"/>
    <property type="molecule type" value="Genomic_DNA"/>
</dbReference>
<evidence type="ECO:0000256" key="8">
    <source>
        <dbReference type="HAMAP-Rule" id="MF_00387"/>
    </source>
</evidence>
<comment type="catalytic activity">
    <reaction evidence="8">
        <text>a (3R)-hydroxyacyl-[ACP] + UDP-N-acetyl-alpha-D-glucosamine = a UDP-3-O-[(3R)-3-hydroxyacyl]-N-acetyl-alpha-D-glucosamine + holo-[ACP]</text>
        <dbReference type="Rhea" id="RHEA:67812"/>
        <dbReference type="Rhea" id="RHEA-COMP:9685"/>
        <dbReference type="Rhea" id="RHEA-COMP:9945"/>
        <dbReference type="ChEBI" id="CHEBI:57705"/>
        <dbReference type="ChEBI" id="CHEBI:64479"/>
        <dbReference type="ChEBI" id="CHEBI:78827"/>
        <dbReference type="ChEBI" id="CHEBI:173225"/>
        <dbReference type="EC" id="2.3.1.129"/>
    </reaction>
</comment>
<dbReference type="PROSITE" id="PS00101">
    <property type="entry name" value="HEXAPEP_TRANSFERASES"/>
    <property type="match status" value="1"/>
</dbReference>
<keyword evidence="2 8" id="KW-0444">Lipid biosynthesis</keyword>
<dbReference type="PANTHER" id="PTHR43480:SF1">
    <property type="entry name" value="ACYL-[ACYL-CARRIER-PROTEIN]--UDP-N-ACETYLGLUCOSAMINE O-ACYLTRANSFERASE, MITOCHONDRIAL-RELATED"/>
    <property type="match status" value="1"/>
</dbReference>
<comment type="subunit">
    <text evidence="8">Homotrimer.</text>
</comment>
<organism evidence="10">
    <name type="scientific">uncultured Desulfobacterium sp</name>
    <dbReference type="NCBI Taxonomy" id="201089"/>
    <lineage>
        <taxon>Bacteria</taxon>
        <taxon>Pseudomonadati</taxon>
        <taxon>Thermodesulfobacteriota</taxon>
        <taxon>Desulfobacteria</taxon>
        <taxon>Desulfobacterales</taxon>
        <taxon>Desulfobacteriaceae</taxon>
        <taxon>Desulfobacterium</taxon>
        <taxon>environmental samples</taxon>
    </lineage>
</organism>
<dbReference type="NCBIfam" id="NF003657">
    <property type="entry name" value="PRK05289.1"/>
    <property type="match status" value="1"/>
</dbReference>
<dbReference type="PANTHER" id="PTHR43480">
    <property type="entry name" value="ACYL-[ACYL-CARRIER-PROTEIN]--UDP-N-ACETYLGLUCOSAMINE O-ACYLTRANSFERASE"/>
    <property type="match status" value="1"/>
</dbReference>
<evidence type="ECO:0000256" key="5">
    <source>
        <dbReference type="ARBA" id="ARBA00022737"/>
    </source>
</evidence>
<dbReference type="GO" id="GO:0008780">
    <property type="term" value="F:acyl-[acyl-carrier-protein]-UDP-N-acetylglucosamine O-acyltransferase activity"/>
    <property type="evidence" value="ECO:0007669"/>
    <property type="project" value="UniProtKB-UniRule"/>
</dbReference>
<evidence type="ECO:0000256" key="2">
    <source>
        <dbReference type="ARBA" id="ARBA00022516"/>
    </source>
</evidence>
<dbReference type="PIRSF" id="PIRSF000456">
    <property type="entry name" value="UDP-GlcNAc_acltr"/>
    <property type="match status" value="1"/>
</dbReference>
<evidence type="ECO:0000256" key="1">
    <source>
        <dbReference type="ARBA" id="ARBA00022490"/>
    </source>
</evidence>
<dbReference type="InterPro" id="IPR010137">
    <property type="entry name" value="Lipid_A_LpxA"/>
</dbReference>